<feature type="transmembrane region" description="Helical" evidence="2">
    <location>
        <begin position="1308"/>
        <end position="1328"/>
    </location>
</feature>
<evidence type="ECO:0000256" key="1">
    <source>
        <dbReference type="SAM" id="MobiDB-lite"/>
    </source>
</evidence>
<keyword evidence="5" id="KW-1185">Reference proteome</keyword>
<dbReference type="EMBL" id="FOUU01000001">
    <property type="protein sequence ID" value="SFM44727.1"/>
    <property type="molecule type" value="Genomic_DNA"/>
</dbReference>
<evidence type="ECO:0000256" key="2">
    <source>
        <dbReference type="SAM" id="Phobius"/>
    </source>
</evidence>
<dbReference type="Pfam" id="PF02514">
    <property type="entry name" value="CobN-Mg_chel"/>
    <property type="match status" value="2"/>
</dbReference>
<proteinExistence type="predicted"/>
<keyword evidence="2" id="KW-1133">Transmembrane helix</keyword>
<dbReference type="STRING" id="39841.SAMN05660836_00279"/>
<evidence type="ECO:0000313" key="5">
    <source>
        <dbReference type="Proteomes" id="UP000199611"/>
    </source>
</evidence>
<accession>A0A1I4QXJ5</accession>
<organism evidence="4 5">
    <name type="scientific">Thermodesulforhabdus norvegica</name>
    <dbReference type="NCBI Taxonomy" id="39841"/>
    <lineage>
        <taxon>Bacteria</taxon>
        <taxon>Pseudomonadati</taxon>
        <taxon>Thermodesulfobacteriota</taxon>
        <taxon>Syntrophobacteria</taxon>
        <taxon>Syntrophobacterales</taxon>
        <taxon>Thermodesulforhabdaceae</taxon>
        <taxon>Thermodesulforhabdus</taxon>
    </lineage>
</organism>
<keyword evidence="2" id="KW-0472">Membrane</keyword>
<dbReference type="InterPro" id="IPR003672">
    <property type="entry name" value="CobN/Mg_chltase"/>
</dbReference>
<feature type="region of interest" description="Disordered" evidence="1">
    <location>
        <begin position="1263"/>
        <end position="1304"/>
    </location>
</feature>
<feature type="domain" description="CobN/magnesium chelatase" evidence="3">
    <location>
        <begin position="149"/>
        <end position="759"/>
    </location>
</feature>
<feature type="compositionally biased region" description="Basic and acidic residues" evidence="1">
    <location>
        <begin position="1281"/>
        <end position="1300"/>
    </location>
</feature>
<dbReference type="RefSeq" id="WP_177193475.1">
    <property type="nucleotide sequence ID" value="NZ_FOUU01000001.1"/>
</dbReference>
<feature type="domain" description="CobN/magnesium chelatase" evidence="3">
    <location>
        <begin position="763"/>
        <end position="1189"/>
    </location>
</feature>
<gene>
    <name evidence="4" type="ORF">SAMN05660836_00279</name>
</gene>
<evidence type="ECO:0000259" key="3">
    <source>
        <dbReference type="Pfam" id="PF02514"/>
    </source>
</evidence>
<dbReference type="PANTHER" id="PTHR44119:SF4">
    <property type="entry name" value="AEROBIC COBALTOCHELATASE SUBUNIT COBN"/>
    <property type="match status" value="1"/>
</dbReference>
<protein>
    <submittedName>
        <fullName evidence="4">Cobaltochelatase CobN</fullName>
    </submittedName>
</protein>
<dbReference type="CDD" id="cd10150">
    <property type="entry name" value="CobN_like"/>
    <property type="match status" value="1"/>
</dbReference>
<dbReference type="Proteomes" id="UP000199611">
    <property type="component" value="Unassembled WGS sequence"/>
</dbReference>
<reference evidence="4 5" key="1">
    <citation type="submission" date="2016-10" db="EMBL/GenBank/DDBJ databases">
        <authorList>
            <person name="de Groot N.N."/>
        </authorList>
    </citation>
    <scope>NUCLEOTIDE SEQUENCE [LARGE SCALE GENOMIC DNA]</scope>
    <source>
        <strain evidence="4 5">DSM 9990</strain>
    </source>
</reference>
<dbReference type="PANTHER" id="PTHR44119">
    <property type="entry name" value="MAGNESIUM-CHELATASE SUBUNIT CHLH, CHLOROPLASTIC"/>
    <property type="match status" value="1"/>
</dbReference>
<evidence type="ECO:0000313" key="4">
    <source>
        <dbReference type="EMBL" id="SFM44727.1"/>
    </source>
</evidence>
<name>A0A1I4QXJ5_9BACT</name>
<sequence>MNRYFASANRSIIPIIAVLFLFPASPAVKASAGEIRISFLVFDTESTTINEAAKEISQTKPDVVVRFFTTSELCPESGNPDPETVKWIRSSHVIFVQVMDDRLARFVLEQVGRGEESGQEAPIIYAVGASSREEELAQKGFRFDKEIRRYYRNLSPENIKNMILYTLCKHFDSSVTFKPPREFPDFGIYHPEADRIFESFDEYAEWYGKRSSFRGDFPWVGLMFFGSEVSRKQTEVIDRVVRKLESAGFNVVPAFGYPDDEVIRRFYLIREKEKVRSRVSLIVSFSLKFSSSLSEEVKKAVESLNIPIINAVKLFMNTVDQWRASPVGIDIMEVAWALANPEVSGLIEPSVLGGKKGTQDPETGKTLYSQVALESHIDFLVSRIKKWLDLQRKPNPEKRVAILYYNHSQGKQNIGASYLNVFRSLELILGRMKKEGYSVEGAAGFPDENALKEMILAYGRNIGSWAPGELEKLVQSGRSVTVPMETYLRWFERLPEDFRRKVTDQWGPPEASTVMVYNGNIVIPADTLGNIVLMPEPARGWSDDPVKLYHSPTLYPHHQYIAAYLWLKYGFKADAMVHLGTHATHEWLPGKQAGLSMSCPPEVLITDIPNIYPYIVDDVGEGIQAKRRGRGVIIDHLVPPVKKGGLYAEYAEIYEMIQGYHQARTMGSPTTEEQLRRLIERIEKLGLLKDLGMGFPSPDKAEEGEIEQILETLEHYLDEIREGLIPYGLHTFGSSPVGEALEEMVDSILEVQRKAGNDVNPEEVSSAIVASGPAEIDALMAALNGKFVPSGEGNDPLRNLKAIPTGKNFYGFNPQKIPTKEAYKLGKEAAEQIIRDALNQKGSYPEQVAIVLWAVETMRNGGVNESTILYLMGIEPVWDNLGRVTGLKPIPGKKLGRPRIDVLINPSGLYRDLFPEKLKLLDRAVKLAAIQEDVENLIRKHSEILEHRLLSEGYSPDQAKKLSAIRIFSEPSGTYGTGVSEMVSISGIWEKDDEIVDVYLNRVGYAFGEDLWGVDAKELFKAHLASVDTVVHSFSSNIFGAMDNDDVFQYVGGLALAARKFGGKPVRTMITLQRIPGQVGSEPLAKILGSEMRMRYLNPKWIEGMKKEGYGGAREMAKFVEYFWGFQVTTPEAVHEEEWRQIYEVYVEDKYGMDLQEFFRRANPWAYQSITARMLEAIRKGYWKADEQTKRRLAVEYARSVVEHGVACCDHTCNNPLLNQMVASIISIPGLLEPRISEKFEMTLSKAIGENIREQQESLKKLREKLQQKPGGPESSASSSSREKKVEGYRMEEVKKDTKPSETMPTSGLRALILFALLIFAMVLLISIRRGMKQ</sequence>
<keyword evidence="2" id="KW-0812">Transmembrane</keyword>